<dbReference type="PROSITE" id="PS51318">
    <property type="entry name" value="TAT"/>
    <property type="match status" value="1"/>
</dbReference>
<comment type="caution">
    <text evidence="2">The sequence shown here is derived from an EMBL/GenBank/DDBJ whole genome shotgun (WGS) entry which is preliminary data.</text>
</comment>
<dbReference type="EMBL" id="BAAAIH010000005">
    <property type="protein sequence ID" value="GAA1257746.1"/>
    <property type="molecule type" value="Genomic_DNA"/>
</dbReference>
<evidence type="ECO:0000313" key="2">
    <source>
        <dbReference type="EMBL" id="GAA1257746.1"/>
    </source>
</evidence>
<name>A0ABP4HBE3_9ACTN</name>
<dbReference type="InterPro" id="IPR041371">
    <property type="entry name" value="GH92_N"/>
</dbReference>
<dbReference type="Pfam" id="PF17678">
    <property type="entry name" value="Glyco_hydro_92N"/>
    <property type="match status" value="1"/>
</dbReference>
<feature type="domain" description="Glycosyl hydrolase family 92 N-terminal" evidence="1">
    <location>
        <begin position="54"/>
        <end position="100"/>
    </location>
</feature>
<dbReference type="Gene3D" id="2.70.98.10">
    <property type="match status" value="1"/>
</dbReference>
<gene>
    <name evidence="2" type="ORF">GCM10009579_14650</name>
</gene>
<evidence type="ECO:0000313" key="3">
    <source>
        <dbReference type="Proteomes" id="UP001500282"/>
    </source>
</evidence>
<proteinExistence type="predicted"/>
<dbReference type="Proteomes" id="UP001500282">
    <property type="component" value="Unassembled WGS sequence"/>
</dbReference>
<dbReference type="InterPro" id="IPR006311">
    <property type="entry name" value="TAT_signal"/>
</dbReference>
<accession>A0ABP4HBE3</accession>
<reference evidence="3" key="1">
    <citation type="journal article" date="2019" name="Int. J. Syst. Evol. Microbiol.">
        <title>The Global Catalogue of Microorganisms (GCM) 10K type strain sequencing project: providing services to taxonomists for standard genome sequencing and annotation.</title>
        <authorList>
            <consortium name="The Broad Institute Genomics Platform"/>
            <consortium name="The Broad Institute Genome Sequencing Center for Infectious Disease"/>
            <person name="Wu L."/>
            <person name="Ma J."/>
        </authorList>
    </citation>
    <scope>NUCLEOTIDE SEQUENCE [LARGE SCALE GENOMIC DNA]</scope>
    <source>
        <strain evidence="3">JCM 11448</strain>
    </source>
</reference>
<dbReference type="InterPro" id="IPR014718">
    <property type="entry name" value="GH-type_carb-bd"/>
</dbReference>
<keyword evidence="3" id="KW-1185">Reference proteome</keyword>
<evidence type="ECO:0000259" key="1">
    <source>
        <dbReference type="Pfam" id="PF17678"/>
    </source>
</evidence>
<protein>
    <recommendedName>
        <fullName evidence="1">Glycosyl hydrolase family 92 N-terminal domain-containing protein</fullName>
    </recommendedName>
</protein>
<organism evidence="2 3">
    <name type="scientific">Streptomyces javensis</name>
    <dbReference type="NCBI Taxonomy" id="114698"/>
    <lineage>
        <taxon>Bacteria</taxon>
        <taxon>Bacillati</taxon>
        <taxon>Actinomycetota</taxon>
        <taxon>Actinomycetes</taxon>
        <taxon>Kitasatosporales</taxon>
        <taxon>Streptomycetaceae</taxon>
        <taxon>Streptomyces</taxon>
        <taxon>Streptomyces violaceusniger group</taxon>
    </lineage>
</organism>
<sequence>METHKAQRKRLRRRSALVGGGMAVAIGALLAPLVEAPAASAATRAEEVRHPVTYVDPLIGSAGGGNTYPGATLPFGMIAWSPTSTTGDQTNTAAANGYRDSLAVHRASARW</sequence>